<accession>A0ACA9KHY5</accession>
<proteinExistence type="predicted"/>
<protein>
    <submittedName>
        <fullName evidence="1">17968_t:CDS:1</fullName>
    </submittedName>
</protein>
<gene>
    <name evidence="1" type="ORF">SPELUC_LOCUS1849</name>
</gene>
<keyword evidence="2" id="KW-1185">Reference proteome</keyword>
<sequence>MKLKHSKNLGGYVSNPFVCINIRDPREVDDVTGPTGIYSVDITSVGDVDRFYGTVELTDFDFISTNVNVVQNVQGGISSVASDNRSDIDLIAEDVESTTSLALKRSRVTTLRSSKEGIGSPTVINESATSFPTSVASVNTTSETVQVQKGKKKLSDLALSCLEPIVTDDARDEDVYAEDVSGDNDDLEIL</sequence>
<reference evidence="1" key="1">
    <citation type="submission" date="2021-06" db="EMBL/GenBank/DDBJ databases">
        <authorList>
            <person name="Kallberg Y."/>
            <person name="Tangrot J."/>
            <person name="Rosling A."/>
        </authorList>
    </citation>
    <scope>NUCLEOTIDE SEQUENCE</scope>
    <source>
        <strain evidence="1">28 12/20/2015</strain>
    </source>
</reference>
<name>A0ACA9KHY5_9GLOM</name>
<evidence type="ECO:0000313" key="2">
    <source>
        <dbReference type="Proteomes" id="UP000789366"/>
    </source>
</evidence>
<dbReference type="Proteomes" id="UP000789366">
    <property type="component" value="Unassembled WGS sequence"/>
</dbReference>
<dbReference type="EMBL" id="CAJVPW010001071">
    <property type="protein sequence ID" value="CAG8474544.1"/>
    <property type="molecule type" value="Genomic_DNA"/>
</dbReference>
<organism evidence="1 2">
    <name type="scientific">Cetraspora pellucida</name>
    <dbReference type="NCBI Taxonomy" id="1433469"/>
    <lineage>
        <taxon>Eukaryota</taxon>
        <taxon>Fungi</taxon>
        <taxon>Fungi incertae sedis</taxon>
        <taxon>Mucoromycota</taxon>
        <taxon>Glomeromycotina</taxon>
        <taxon>Glomeromycetes</taxon>
        <taxon>Diversisporales</taxon>
        <taxon>Gigasporaceae</taxon>
        <taxon>Cetraspora</taxon>
    </lineage>
</organism>
<feature type="non-terminal residue" evidence="1">
    <location>
        <position position="190"/>
    </location>
</feature>
<comment type="caution">
    <text evidence="1">The sequence shown here is derived from an EMBL/GenBank/DDBJ whole genome shotgun (WGS) entry which is preliminary data.</text>
</comment>
<evidence type="ECO:0000313" key="1">
    <source>
        <dbReference type="EMBL" id="CAG8474544.1"/>
    </source>
</evidence>